<keyword evidence="3" id="KW-1185">Reference proteome</keyword>
<dbReference type="RefSeq" id="WP_092480291.1">
    <property type="nucleotide sequence ID" value="NZ_FOXW01000004.1"/>
</dbReference>
<sequence>MTTHSEQFWIDQLQLDPHTEGGFYKQVYSSDHSTTTWDKRERPYYTSIYFLLNLSSPSHFHRLKSDEIWYYHTGESLTVHMIHPNGKYEAVKLGLAADKGEVLQYVVPKGTIFGSSVESDEPDAFSLVSCMVSPGFDYHDFELFTQSELLKEYPNHQEIIEKLAYKTLPEK</sequence>
<dbReference type="InterPro" id="IPR014710">
    <property type="entry name" value="RmlC-like_jellyroll"/>
</dbReference>
<feature type="domain" description="DUF985" evidence="1">
    <location>
        <begin position="8"/>
        <end position="144"/>
    </location>
</feature>
<dbReference type="Pfam" id="PF06172">
    <property type="entry name" value="Cupin_5"/>
    <property type="match status" value="1"/>
</dbReference>
<dbReference type="InterPro" id="IPR009327">
    <property type="entry name" value="Cupin_DUF985"/>
</dbReference>
<dbReference type="InterPro" id="IPR011051">
    <property type="entry name" value="RmlC_Cupin_sf"/>
</dbReference>
<dbReference type="SUPFAM" id="SSF51182">
    <property type="entry name" value="RmlC-like cupins"/>
    <property type="match status" value="1"/>
</dbReference>
<dbReference type="OrthoDB" id="9798288at2"/>
<evidence type="ECO:0000313" key="3">
    <source>
        <dbReference type="Proteomes" id="UP000199136"/>
    </source>
</evidence>
<proteinExistence type="predicted"/>
<evidence type="ECO:0000259" key="1">
    <source>
        <dbReference type="Pfam" id="PF06172"/>
    </source>
</evidence>
<dbReference type="InterPro" id="IPR039935">
    <property type="entry name" value="YML079W-like"/>
</dbReference>
<gene>
    <name evidence="2" type="ORF">SAMN04488506_1238</name>
</gene>
<dbReference type="AlphaFoldDB" id="A0A1I5X7B4"/>
<dbReference type="EMBL" id="FOXW01000004">
    <property type="protein sequence ID" value="SFQ27771.1"/>
    <property type="molecule type" value="Genomic_DNA"/>
</dbReference>
<protein>
    <recommendedName>
        <fullName evidence="1">DUF985 domain-containing protein</fullName>
    </recommendedName>
</protein>
<dbReference type="PANTHER" id="PTHR33387">
    <property type="entry name" value="RMLC-LIKE JELLY ROLL FOLD PROTEIN"/>
    <property type="match status" value="1"/>
</dbReference>
<evidence type="ECO:0000313" key="2">
    <source>
        <dbReference type="EMBL" id="SFQ27771.1"/>
    </source>
</evidence>
<accession>A0A1I5X7B4</accession>
<dbReference type="STRING" id="82801.SAMN04488506_1238"/>
<dbReference type="CDD" id="cd06121">
    <property type="entry name" value="cupin_YML079wp"/>
    <property type="match status" value="1"/>
</dbReference>
<organism evidence="2 3">
    <name type="scientific">Desemzia incerta</name>
    <dbReference type="NCBI Taxonomy" id="82801"/>
    <lineage>
        <taxon>Bacteria</taxon>
        <taxon>Bacillati</taxon>
        <taxon>Bacillota</taxon>
        <taxon>Bacilli</taxon>
        <taxon>Lactobacillales</taxon>
        <taxon>Carnobacteriaceae</taxon>
        <taxon>Desemzia</taxon>
    </lineage>
</organism>
<dbReference type="Proteomes" id="UP000199136">
    <property type="component" value="Unassembled WGS sequence"/>
</dbReference>
<reference evidence="2 3" key="1">
    <citation type="submission" date="2016-10" db="EMBL/GenBank/DDBJ databases">
        <authorList>
            <person name="de Groot N.N."/>
        </authorList>
    </citation>
    <scope>NUCLEOTIDE SEQUENCE [LARGE SCALE GENOMIC DNA]</scope>
    <source>
        <strain evidence="2 3">DSM 20581</strain>
    </source>
</reference>
<name>A0A1I5X7B4_9LACT</name>
<dbReference type="PANTHER" id="PTHR33387:SF3">
    <property type="entry name" value="DUF985 DOMAIN-CONTAINING PROTEIN"/>
    <property type="match status" value="1"/>
</dbReference>
<dbReference type="Gene3D" id="2.60.120.10">
    <property type="entry name" value="Jelly Rolls"/>
    <property type="match status" value="1"/>
</dbReference>